<dbReference type="EMBL" id="CP036525">
    <property type="protein sequence ID" value="QDT06180.1"/>
    <property type="molecule type" value="Genomic_DNA"/>
</dbReference>
<reference evidence="3 4" key="1">
    <citation type="submission" date="2019-02" db="EMBL/GenBank/DDBJ databases">
        <title>Deep-cultivation of Planctomycetes and their phenomic and genomic characterization uncovers novel biology.</title>
        <authorList>
            <person name="Wiegand S."/>
            <person name="Jogler M."/>
            <person name="Boedeker C."/>
            <person name="Pinto D."/>
            <person name="Vollmers J."/>
            <person name="Rivas-Marin E."/>
            <person name="Kohn T."/>
            <person name="Peeters S.H."/>
            <person name="Heuer A."/>
            <person name="Rast P."/>
            <person name="Oberbeckmann S."/>
            <person name="Bunk B."/>
            <person name="Jeske O."/>
            <person name="Meyerdierks A."/>
            <person name="Storesund J.E."/>
            <person name="Kallscheuer N."/>
            <person name="Luecker S."/>
            <person name="Lage O.M."/>
            <person name="Pohl T."/>
            <person name="Merkel B.J."/>
            <person name="Hornburger P."/>
            <person name="Mueller R.-W."/>
            <person name="Bruemmer F."/>
            <person name="Labrenz M."/>
            <person name="Spormann A.M."/>
            <person name="Op den Camp H."/>
            <person name="Overmann J."/>
            <person name="Amann R."/>
            <person name="Jetten M.S.M."/>
            <person name="Mascher T."/>
            <person name="Medema M.H."/>
            <person name="Devos D.P."/>
            <person name="Kaster A.-K."/>
            <person name="Ovreas L."/>
            <person name="Rohde M."/>
            <person name="Galperin M.Y."/>
            <person name="Jogler C."/>
        </authorList>
    </citation>
    <scope>NUCLEOTIDE SEQUENCE [LARGE SCALE GENOMIC DNA]</scope>
    <source>
        <strain evidence="3 4">K22_7</strain>
    </source>
</reference>
<keyword evidence="1" id="KW-0812">Transmembrane</keyword>
<keyword evidence="1" id="KW-1133">Transmembrane helix</keyword>
<protein>
    <submittedName>
        <fullName evidence="3">Uncharacterized protein</fullName>
    </submittedName>
</protein>
<dbReference type="KEGG" id="rlc:K227x_45880"/>
<keyword evidence="4" id="KW-1185">Reference proteome</keyword>
<evidence type="ECO:0000256" key="2">
    <source>
        <dbReference type="SAM" id="SignalP"/>
    </source>
</evidence>
<sequence precursor="true">MNVHLRMLAVAGFVTLSDAAASAHPGHGEPGPLHYVTDANHVVPVVMVTALILGGLYALASLRKSRGQA</sequence>
<keyword evidence="2" id="KW-0732">Signal</keyword>
<name>A0A517NGC8_9BACT</name>
<feature type="chain" id="PRO_5022044012" evidence="2">
    <location>
        <begin position="24"/>
        <end position="69"/>
    </location>
</feature>
<organism evidence="3 4">
    <name type="scientific">Rubripirellula lacrimiformis</name>
    <dbReference type="NCBI Taxonomy" id="1930273"/>
    <lineage>
        <taxon>Bacteria</taxon>
        <taxon>Pseudomonadati</taxon>
        <taxon>Planctomycetota</taxon>
        <taxon>Planctomycetia</taxon>
        <taxon>Pirellulales</taxon>
        <taxon>Pirellulaceae</taxon>
        <taxon>Rubripirellula</taxon>
    </lineage>
</organism>
<gene>
    <name evidence="3" type="ORF">K227x_45880</name>
</gene>
<accession>A0A517NGC8</accession>
<evidence type="ECO:0000256" key="1">
    <source>
        <dbReference type="SAM" id="Phobius"/>
    </source>
</evidence>
<evidence type="ECO:0000313" key="4">
    <source>
        <dbReference type="Proteomes" id="UP000318538"/>
    </source>
</evidence>
<keyword evidence="1" id="KW-0472">Membrane</keyword>
<dbReference type="AlphaFoldDB" id="A0A517NGC8"/>
<proteinExistence type="predicted"/>
<feature type="signal peptide" evidence="2">
    <location>
        <begin position="1"/>
        <end position="23"/>
    </location>
</feature>
<evidence type="ECO:0000313" key="3">
    <source>
        <dbReference type="EMBL" id="QDT06180.1"/>
    </source>
</evidence>
<dbReference type="RefSeq" id="WP_145172670.1">
    <property type="nucleotide sequence ID" value="NZ_CP036525.1"/>
</dbReference>
<feature type="transmembrane region" description="Helical" evidence="1">
    <location>
        <begin position="39"/>
        <end position="60"/>
    </location>
</feature>
<dbReference type="Proteomes" id="UP000318538">
    <property type="component" value="Chromosome"/>
</dbReference>